<keyword evidence="7" id="KW-1185">Reference proteome</keyword>
<evidence type="ECO:0000256" key="3">
    <source>
        <dbReference type="ARBA" id="ARBA00023163"/>
    </source>
</evidence>
<name>A0ABR8YYC8_9MICO</name>
<dbReference type="InterPro" id="IPR001647">
    <property type="entry name" value="HTH_TetR"/>
</dbReference>
<organism evidence="6 7">
    <name type="scientific">Oceanitalea stevensii</name>
    <dbReference type="NCBI Taxonomy" id="2763072"/>
    <lineage>
        <taxon>Bacteria</taxon>
        <taxon>Bacillati</taxon>
        <taxon>Actinomycetota</taxon>
        <taxon>Actinomycetes</taxon>
        <taxon>Micrococcales</taxon>
        <taxon>Bogoriellaceae</taxon>
        <taxon>Georgenia</taxon>
    </lineage>
</organism>
<evidence type="ECO:0000256" key="2">
    <source>
        <dbReference type="ARBA" id="ARBA00023125"/>
    </source>
</evidence>
<evidence type="ECO:0000313" key="7">
    <source>
        <dbReference type="Proteomes" id="UP000661894"/>
    </source>
</evidence>
<dbReference type="SUPFAM" id="SSF46689">
    <property type="entry name" value="Homeodomain-like"/>
    <property type="match status" value="1"/>
</dbReference>
<dbReference type="PANTHER" id="PTHR30055:SF234">
    <property type="entry name" value="HTH-TYPE TRANSCRIPTIONAL REGULATOR BETI"/>
    <property type="match status" value="1"/>
</dbReference>
<dbReference type="PANTHER" id="PTHR30055">
    <property type="entry name" value="HTH-TYPE TRANSCRIPTIONAL REGULATOR RUTR"/>
    <property type="match status" value="1"/>
</dbReference>
<dbReference type="Pfam" id="PF00440">
    <property type="entry name" value="TetR_N"/>
    <property type="match status" value="1"/>
</dbReference>
<comment type="caution">
    <text evidence="6">The sequence shown here is derived from an EMBL/GenBank/DDBJ whole genome shotgun (WGS) entry which is preliminary data.</text>
</comment>
<dbReference type="InterPro" id="IPR009057">
    <property type="entry name" value="Homeodomain-like_sf"/>
</dbReference>
<evidence type="ECO:0000259" key="5">
    <source>
        <dbReference type="PROSITE" id="PS50977"/>
    </source>
</evidence>
<keyword evidence="3" id="KW-0804">Transcription</keyword>
<proteinExistence type="predicted"/>
<evidence type="ECO:0000256" key="4">
    <source>
        <dbReference type="PROSITE-ProRule" id="PRU00335"/>
    </source>
</evidence>
<dbReference type="PROSITE" id="PS50977">
    <property type="entry name" value="HTH_TETR_2"/>
    <property type="match status" value="1"/>
</dbReference>
<sequence length="208" mass="22868">MSIDPPGSLRERRKAETWLAIHDAAATLALERGLENATVEATAEAAGISPRTFFNYFATKDDAVLGVRTPTLDRALLDGFSLDGDLLGQVTRLLLEVFRSALDGPDRVRRHELLAKYPHLARRRKELTVEAEDLVRQALTDLLAQDPSWTAGIDGHSVDEVARMLVMLAGVPLRSIVTSPDRDAGARIRPEDVDASLSLLHELTRKIS</sequence>
<evidence type="ECO:0000313" key="6">
    <source>
        <dbReference type="EMBL" id="MBD8061050.1"/>
    </source>
</evidence>
<keyword evidence="2 4" id="KW-0238">DNA-binding</keyword>
<dbReference type="RefSeq" id="WP_251838195.1">
    <property type="nucleotide sequence ID" value="NZ_JACSPO010000001.1"/>
</dbReference>
<protein>
    <submittedName>
        <fullName evidence="6">TetR family transcriptional regulator</fullName>
    </submittedName>
</protein>
<reference evidence="6 7" key="1">
    <citation type="submission" date="2020-08" db="EMBL/GenBank/DDBJ databases">
        <title>A Genomic Blueprint of the Chicken Gut Microbiome.</title>
        <authorList>
            <person name="Gilroy R."/>
            <person name="Ravi A."/>
            <person name="Getino M."/>
            <person name="Pursley I."/>
            <person name="Horton D.L."/>
            <person name="Alikhan N.-F."/>
            <person name="Baker D."/>
            <person name="Gharbi K."/>
            <person name="Hall N."/>
            <person name="Watson M."/>
            <person name="Adriaenssens E.M."/>
            <person name="Foster-Nyarko E."/>
            <person name="Jarju S."/>
            <person name="Secka A."/>
            <person name="Antonio M."/>
            <person name="Oren A."/>
            <person name="Chaudhuri R."/>
            <person name="La Ragione R.M."/>
            <person name="Hildebrand F."/>
            <person name="Pallen M.J."/>
        </authorList>
    </citation>
    <scope>NUCLEOTIDE SEQUENCE [LARGE SCALE GENOMIC DNA]</scope>
    <source>
        <strain evidence="6 7">Sa1BUA1</strain>
    </source>
</reference>
<dbReference type="Proteomes" id="UP000661894">
    <property type="component" value="Unassembled WGS sequence"/>
</dbReference>
<keyword evidence="1" id="KW-0805">Transcription regulation</keyword>
<dbReference type="EMBL" id="JACSPO010000001">
    <property type="protein sequence ID" value="MBD8061050.1"/>
    <property type="molecule type" value="Genomic_DNA"/>
</dbReference>
<dbReference type="Gene3D" id="1.10.357.10">
    <property type="entry name" value="Tetracycline Repressor, domain 2"/>
    <property type="match status" value="1"/>
</dbReference>
<dbReference type="InterPro" id="IPR050109">
    <property type="entry name" value="HTH-type_TetR-like_transc_reg"/>
</dbReference>
<gene>
    <name evidence="6" type="ORF">H9624_01775</name>
</gene>
<feature type="domain" description="HTH tetR-type" evidence="5">
    <location>
        <begin position="15"/>
        <end position="75"/>
    </location>
</feature>
<evidence type="ECO:0000256" key="1">
    <source>
        <dbReference type="ARBA" id="ARBA00023015"/>
    </source>
</evidence>
<accession>A0ABR8YYC8</accession>
<feature type="DNA-binding region" description="H-T-H motif" evidence="4">
    <location>
        <begin position="38"/>
        <end position="57"/>
    </location>
</feature>